<protein>
    <submittedName>
        <fullName evidence="2">Uncharacterized protein</fullName>
    </submittedName>
</protein>
<comment type="caution">
    <text evidence="2">The sequence shown here is derived from an EMBL/GenBank/DDBJ whole genome shotgun (WGS) entry which is preliminary data.</text>
</comment>
<dbReference type="AlphaFoldDB" id="A0AAE0KPQ3"/>
<dbReference type="EMBL" id="LGRX02022145">
    <property type="protein sequence ID" value="KAK3255904.1"/>
    <property type="molecule type" value="Genomic_DNA"/>
</dbReference>
<feature type="region of interest" description="Disordered" evidence="1">
    <location>
        <begin position="167"/>
        <end position="197"/>
    </location>
</feature>
<name>A0AAE0KPQ3_9CHLO</name>
<evidence type="ECO:0000256" key="1">
    <source>
        <dbReference type="SAM" id="MobiDB-lite"/>
    </source>
</evidence>
<reference evidence="2 3" key="1">
    <citation type="journal article" date="2015" name="Genome Biol. Evol.">
        <title>Comparative Genomics of a Bacterivorous Green Alga Reveals Evolutionary Causalities and Consequences of Phago-Mixotrophic Mode of Nutrition.</title>
        <authorList>
            <person name="Burns J.A."/>
            <person name="Paasch A."/>
            <person name="Narechania A."/>
            <person name="Kim E."/>
        </authorList>
    </citation>
    <scope>NUCLEOTIDE SEQUENCE [LARGE SCALE GENOMIC DNA]</scope>
    <source>
        <strain evidence="2 3">PLY_AMNH</strain>
    </source>
</reference>
<accession>A0AAE0KPQ3</accession>
<organism evidence="2 3">
    <name type="scientific">Cymbomonas tetramitiformis</name>
    <dbReference type="NCBI Taxonomy" id="36881"/>
    <lineage>
        <taxon>Eukaryota</taxon>
        <taxon>Viridiplantae</taxon>
        <taxon>Chlorophyta</taxon>
        <taxon>Pyramimonadophyceae</taxon>
        <taxon>Pyramimonadales</taxon>
        <taxon>Pyramimonadaceae</taxon>
        <taxon>Cymbomonas</taxon>
    </lineage>
</organism>
<sequence length="225" mass="23630">MVVLSSVGVPAAGTGAATVGHGLSQRKPSRVAAAPSEYMATGEPATPFVPLLVDTYLLSSGHKPAACICLQFVCLPFLLFVFGRLVEGEGTAAWSENAVQTRFVETPSGLPGSFHSRVALELDADSVPHALNFMLVHAATGRWYSQPDEQAFHVALFNADYNAGGPSDDISDDDAAGDSEGKDVVSDPPTASDKQLHQQVDLQAQMKEAVVAPPNAGFLCSFSSR</sequence>
<evidence type="ECO:0000313" key="2">
    <source>
        <dbReference type="EMBL" id="KAK3255904.1"/>
    </source>
</evidence>
<gene>
    <name evidence="2" type="ORF">CYMTET_34938</name>
</gene>
<keyword evidence="3" id="KW-1185">Reference proteome</keyword>
<proteinExistence type="predicted"/>
<evidence type="ECO:0000313" key="3">
    <source>
        <dbReference type="Proteomes" id="UP001190700"/>
    </source>
</evidence>
<dbReference type="Proteomes" id="UP001190700">
    <property type="component" value="Unassembled WGS sequence"/>
</dbReference>